<evidence type="ECO:0000256" key="3">
    <source>
        <dbReference type="ARBA" id="ARBA00022692"/>
    </source>
</evidence>
<dbReference type="InterPro" id="IPR036259">
    <property type="entry name" value="MFS_trans_sf"/>
</dbReference>
<evidence type="ECO:0000256" key="1">
    <source>
        <dbReference type="ARBA" id="ARBA00004141"/>
    </source>
</evidence>
<organism evidence="8 9">
    <name type="scientific">Riccia sorocarpa</name>
    <dbReference type="NCBI Taxonomy" id="122646"/>
    <lineage>
        <taxon>Eukaryota</taxon>
        <taxon>Viridiplantae</taxon>
        <taxon>Streptophyta</taxon>
        <taxon>Embryophyta</taxon>
        <taxon>Marchantiophyta</taxon>
        <taxon>Marchantiopsida</taxon>
        <taxon>Marchantiidae</taxon>
        <taxon>Marchantiales</taxon>
        <taxon>Ricciaceae</taxon>
        <taxon>Riccia</taxon>
    </lineage>
</organism>
<evidence type="ECO:0000256" key="7">
    <source>
        <dbReference type="SAM" id="Phobius"/>
    </source>
</evidence>
<comment type="caution">
    <text evidence="8">The sequence shown here is derived from an EMBL/GenBank/DDBJ whole genome shotgun (WGS) entry which is preliminary data.</text>
</comment>
<feature type="transmembrane region" description="Helical" evidence="7">
    <location>
        <begin position="108"/>
        <end position="130"/>
    </location>
</feature>
<name>A0ABD3HLP5_9MARC</name>
<feature type="transmembrane region" description="Helical" evidence="7">
    <location>
        <begin position="300"/>
        <end position="325"/>
    </location>
</feature>
<feature type="transmembrane region" description="Helical" evidence="7">
    <location>
        <begin position="706"/>
        <end position="725"/>
    </location>
</feature>
<keyword evidence="4 7" id="KW-1133">Transmembrane helix</keyword>
<evidence type="ECO:0000313" key="9">
    <source>
        <dbReference type="Proteomes" id="UP001633002"/>
    </source>
</evidence>
<dbReference type="GO" id="GO:0016020">
    <property type="term" value="C:membrane"/>
    <property type="evidence" value="ECO:0007669"/>
    <property type="project" value="UniProtKB-SubCell"/>
</dbReference>
<dbReference type="SUPFAM" id="SSF103473">
    <property type="entry name" value="MFS general substrate transporter"/>
    <property type="match status" value="1"/>
</dbReference>
<evidence type="ECO:0000256" key="2">
    <source>
        <dbReference type="ARBA" id="ARBA00005982"/>
    </source>
</evidence>
<dbReference type="InterPro" id="IPR000109">
    <property type="entry name" value="POT_fam"/>
</dbReference>
<feature type="compositionally biased region" description="Basic and acidic residues" evidence="6">
    <location>
        <begin position="89"/>
        <end position="99"/>
    </location>
</feature>
<evidence type="ECO:0000256" key="5">
    <source>
        <dbReference type="ARBA" id="ARBA00023136"/>
    </source>
</evidence>
<protein>
    <submittedName>
        <fullName evidence="8">Uncharacterized protein</fullName>
    </submittedName>
</protein>
<evidence type="ECO:0000256" key="4">
    <source>
        <dbReference type="ARBA" id="ARBA00022989"/>
    </source>
</evidence>
<sequence length="745" mass="82436">MSHTLRQNENDQGQTLVSQQSNPSAEDSINCNGENGWSETSLSCMKDTPIAGESGSRAAVNVLQKVDDKANDSHAIELHAPPSAPSANVKDDVSHDSGCRKRRKRGGWITTPFIFGADAAETLAVAASHVNLITYLVQVMHQETLQSATVINTFSSTSAFAPLLGAFVADSYLGRYATILYASFFYMAGLILITISAVTPSLQPPPCKISSSEDENGVTSCSPATSLHMGVVYVALSLMVVGSGGIRPCVSPFGASQFDQNDPKENAQLKSYFNWYFFSVMVAELIAMTLIVYIQDYVSWGWGFGISAAVMLLAITTFTGGSFLYRFTTPQGSAFTRMAQVLVAAFRKRHLDLPSDSSLLYFGCLDDFQEGPDPNCCSSPHSMQRKLLTDMESESPVDGTDLDSPRCSRKSPILFQPKGEELMEGAATEEGNEEKVDQDKPSFLQHSPQFRFFDRAAIEVESDRVSKYNLEGEMVTMEPSRWRLCRVPQVEELKSVIRLVPMWATGLMTGLSMAQSSTYMIQQARTMDRRMGSFEIPPASIRVLSIITILVWLPFFDRFLVPKLIAPRTGHPRGFTYLQKIGIGYGLQSVSMAIAIIVEHERRATARKHGFIDRPQEVIPFSAFTLVPLEIVGGIATSFSLTGHFEFYYHMVPEHITSTASAFGHSSFAVGTLLASVLLNAVQRITESASHPGWLDENLNKAHLDYFYIITLFLQVINFIIYVCFVSKWYRKQLIDTECKIKQTT</sequence>
<dbReference type="Pfam" id="PF00854">
    <property type="entry name" value="PTR2"/>
    <property type="match status" value="2"/>
</dbReference>
<keyword evidence="5 7" id="KW-0472">Membrane</keyword>
<comment type="similarity">
    <text evidence="2">Belongs to the major facilitator superfamily. Proton-dependent oligopeptide transporter (POT/PTR) (TC 2.A.17) family.</text>
</comment>
<dbReference type="PROSITE" id="PS01022">
    <property type="entry name" value="PTR2_1"/>
    <property type="match status" value="1"/>
</dbReference>
<gene>
    <name evidence="8" type="ORF">R1sor_005143</name>
</gene>
<feature type="transmembrane region" description="Helical" evidence="7">
    <location>
        <begin position="576"/>
        <end position="598"/>
    </location>
</feature>
<feature type="region of interest" description="Disordered" evidence="6">
    <location>
        <begin position="1"/>
        <end position="38"/>
    </location>
</feature>
<dbReference type="InterPro" id="IPR018456">
    <property type="entry name" value="PTR2_symporter_CS"/>
</dbReference>
<evidence type="ECO:0000313" key="8">
    <source>
        <dbReference type="EMBL" id="KAL3691492.1"/>
    </source>
</evidence>
<dbReference type="AlphaFoldDB" id="A0ABD3HLP5"/>
<feature type="transmembrane region" description="Helical" evidence="7">
    <location>
        <begin position="150"/>
        <end position="169"/>
    </location>
</feature>
<reference evidence="8 9" key="1">
    <citation type="submission" date="2024-09" db="EMBL/GenBank/DDBJ databases">
        <title>Chromosome-scale assembly of Riccia sorocarpa.</title>
        <authorList>
            <person name="Paukszto L."/>
        </authorList>
    </citation>
    <scope>NUCLEOTIDE SEQUENCE [LARGE SCALE GENOMIC DNA]</scope>
    <source>
        <strain evidence="8">LP-2024</strain>
        <tissue evidence="8">Aerial parts of the thallus</tissue>
    </source>
</reference>
<proteinExistence type="inferred from homology"/>
<accession>A0ABD3HLP5</accession>
<feature type="transmembrane region" description="Helical" evidence="7">
    <location>
        <begin position="271"/>
        <end position="294"/>
    </location>
</feature>
<comment type="subcellular location">
    <subcellularLocation>
        <location evidence="1">Membrane</location>
        <topology evidence="1">Multi-pass membrane protein</topology>
    </subcellularLocation>
</comment>
<keyword evidence="3 7" id="KW-0812">Transmembrane</keyword>
<dbReference type="PANTHER" id="PTHR11654">
    <property type="entry name" value="OLIGOPEPTIDE TRANSPORTER-RELATED"/>
    <property type="match status" value="1"/>
</dbReference>
<feature type="transmembrane region" description="Helical" evidence="7">
    <location>
        <begin position="539"/>
        <end position="556"/>
    </location>
</feature>
<feature type="region of interest" description="Disordered" evidence="6">
    <location>
        <begin position="390"/>
        <end position="441"/>
    </location>
</feature>
<feature type="region of interest" description="Disordered" evidence="6">
    <location>
        <begin position="78"/>
        <end position="101"/>
    </location>
</feature>
<feature type="transmembrane region" description="Helical" evidence="7">
    <location>
        <begin position="176"/>
        <end position="198"/>
    </location>
</feature>
<feature type="transmembrane region" description="Helical" evidence="7">
    <location>
        <begin position="618"/>
        <end position="641"/>
    </location>
</feature>
<feature type="transmembrane region" description="Helical" evidence="7">
    <location>
        <begin position="230"/>
        <end position="250"/>
    </location>
</feature>
<dbReference type="Proteomes" id="UP001633002">
    <property type="component" value="Unassembled WGS sequence"/>
</dbReference>
<dbReference type="Gene3D" id="1.20.1250.20">
    <property type="entry name" value="MFS general substrate transporter like domains"/>
    <property type="match status" value="1"/>
</dbReference>
<evidence type="ECO:0000256" key="6">
    <source>
        <dbReference type="SAM" id="MobiDB-lite"/>
    </source>
</evidence>
<dbReference type="EMBL" id="JBJQOH010000003">
    <property type="protein sequence ID" value="KAL3691492.1"/>
    <property type="molecule type" value="Genomic_DNA"/>
</dbReference>
<keyword evidence="9" id="KW-1185">Reference proteome</keyword>